<evidence type="ECO:0000313" key="2">
    <source>
        <dbReference type="Proteomes" id="UP000030645"/>
    </source>
</evidence>
<sequence length="86" mass="9929">MACYSRLLLKDKVPCLSLFVELIFDPIVFAPCHFIGNWFIEEDKFELNGLIDHAMDGDSTTLNLIVQDYKKVLMFISGEMLVMPFH</sequence>
<dbReference type="AlphaFoldDB" id="W9SHN9"/>
<reference evidence="2" key="1">
    <citation type="submission" date="2013-01" db="EMBL/GenBank/DDBJ databases">
        <title>Draft Genome Sequence of a Mulberry Tree, Morus notabilis C.K. Schneid.</title>
        <authorList>
            <person name="He N."/>
            <person name="Zhao S."/>
        </authorList>
    </citation>
    <scope>NUCLEOTIDE SEQUENCE</scope>
</reference>
<evidence type="ECO:0000313" key="1">
    <source>
        <dbReference type="EMBL" id="EXC30552.1"/>
    </source>
</evidence>
<gene>
    <name evidence="1" type="ORF">L484_015043</name>
</gene>
<keyword evidence="2" id="KW-1185">Reference proteome</keyword>
<dbReference type="Proteomes" id="UP000030645">
    <property type="component" value="Unassembled WGS sequence"/>
</dbReference>
<name>W9SHN9_9ROSA</name>
<dbReference type="EMBL" id="KE346210">
    <property type="protein sequence ID" value="EXC30552.1"/>
    <property type="molecule type" value="Genomic_DNA"/>
</dbReference>
<proteinExistence type="predicted"/>
<organism evidence="1 2">
    <name type="scientific">Morus notabilis</name>
    <dbReference type="NCBI Taxonomy" id="981085"/>
    <lineage>
        <taxon>Eukaryota</taxon>
        <taxon>Viridiplantae</taxon>
        <taxon>Streptophyta</taxon>
        <taxon>Embryophyta</taxon>
        <taxon>Tracheophyta</taxon>
        <taxon>Spermatophyta</taxon>
        <taxon>Magnoliopsida</taxon>
        <taxon>eudicotyledons</taxon>
        <taxon>Gunneridae</taxon>
        <taxon>Pentapetalae</taxon>
        <taxon>rosids</taxon>
        <taxon>fabids</taxon>
        <taxon>Rosales</taxon>
        <taxon>Moraceae</taxon>
        <taxon>Moreae</taxon>
        <taxon>Morus</taxon>
    </lineage>
</organism>
<protein>
    <submittedName>
        <fullName evidence="1">Uncharacterized protein</fullName>
    </submittedName>
</protein>
<accession>W9SHN9</accession>